<evidence type="ECO:0000313" key="3">
    <source>
        <dbReference type="Proteomes" id="UP001162483"/>
    </source>
</evidence>
<comment type="caution">
    <text evidence="2">The sequence shown here is derived from an EMBL/GenBank/DDBJ whole genome shotgun (WGS) entry which is preliminary data.</text>
</comment>
<feature type="compositionally biased region" description="Pro residues" evidence="1">
    <location>
        <begin position="12"/>
        <end position="24"/>
    </location>
</feature>
<dbReference type="EMBL" id="CATNWA010020613">
    <property type="protein sequence ID" value="CAI9619175.1"/>
    <property type="molecule type" value="Genomic_DNA"/>
</dbReference>
<gene>
    <name evidence="2" type="ORF">SPARVUS_LOCUS15793826</name>
</gene>
<name>A0ABN9HBU3_9NEOB</name>
<evidence type="ECO:0000256" key="1">
    <source>
        <dbReference type="SAM" id="MobiDB-lite"/>
    </source>
</evidence>
<dbReference type="Proteomes" id="UP001162483">
    <property type="component" value="Unassembled WGS sequence"/>
</dbReference>
<feature type="region of interest" description="Disordered" evidence="1">
    <location>
        <begin position="1"/>
        <end position="24"/>
    </location>
</feature>
<proteinExistence type="predicted"/>
<sequence length="123" mass="13792">LRVPFTGTKGPSPTPEKQPHTIIPPPPNFTLGTMQSGKYHSPCNFQTQTRPLDWQTEKRDSSFQKTRIYCSRVQWRFALHCTCGDLLCIALGDVSFQCSWSAMKTDSIELSTHCCTNLKVGGL</sequence>
<accession>A0ABN9HBU3</accession>
<feature type="non-terminal residue" evidence="2">
    <location>
        <position position="1"/>
    </location>
</feature>
<protein>
    <submittedName>
        <fullName evidence="2">Uncharacterized protein</fullName>
    </submittedName>
</protein>
<evidence type="ECO:0000313" key="2">
    <source>
        <dbReference type="EMBL" id="CAI9619175.1"/>
    </source>
</evidence>
<organism evidence="2 3">
    <name type="scientific">Staurois parvus</name>
    <dbReference type="NCBI Taxonomy" id="386267"/>
    <lineage>
        <taxon>Eukaryota</taxon>
        <taxon>Metazoa</taxon>
        <taxon>Chordata</taxon>
        <taxon>Craniata</taxon>
        <taxon>Vertebrata</taxon>
        <taxon>Euteleostomi</taxon>
        <taxon>Amphibia</taxon>
        <taxon>Batrachia</taxon>
        <taxon>Anura</taxon>
        <taxon>Neobatrachia</taxon>
        <taxon>Ranoidea</taxon>
        <taxon>Ranidae</taxon>
        <taxon>Staurois</taxon>
    </lineage>
</organism>
<reference evidence="2" key="1">
    <citation type="submission" date="2023-05" db="EMBL/GenBank/DDBJ databases">
        <authorList>
            <person name="Stuckert A."/>
        </authorList>
    </citation>
    <scope>NUCLEOTIDE SEQUENCE</scope>
</reference>
<keyword evidence="3" id="KW-1185">Reference proteome</keyword>